<dbReference type="AlphaFoldDB" id="A0A409YWZ8"/>
<reference evidence="1 2" key="1">
    <citation type="journal article" date="2018" name="Evol. Lett.">
        <title>Horizontal gene cluster transfer increased hallucinogenic mushroom diversity.</title>
        <authorList>
            <person name="Reynolds H.T."/>
            <person name="Vijayakumar V."/>
            <person name="Gluck-Thaler E."/>
            <person name="Korotkin H.B."/>
            <person name="Matheny P.B."/>
            <person name="Slot J.C."/>
        </authorList>
    </citation>
    <scope>NUCLEOTIDE SEQUENCE [LARGE SCALE GENOMIC DNA]</scope>
    <source>
        <strain evidence="1 2">SRW20</strain>
    </source>
</reference>
<dbReference type="EMBL" id="NHYE01000107">
    <property type="protein sequence ID" value="PPR07522.1"/>
    <property type="molecule type" value="Genomic_DNA"/>
</dbReference>
<dbReference type="Proteomes" id="UP000284706">
    <property type="component" value="Unassembled WGS sequence"/>
</dbReference>
<comment type="caution">
    <text evidence="1">The sequence shown here is derived from an EMBL/GenBank/DDBJ whole genome shotgun (WGS) entry which is preliminary data.</text>
</comment>
<accession>A0A409YWZ8</accession>
<dbReference type="Gene3D" id="1.25.40.10">
    <property type="entry name" value="Tetratricopeptide repeat domain"/>
    <property type="match status" value="1"/>
</dbReference>
<dbReference type="InParanoid" id="A0A409YWZ8"/>
<feature type="non-terminal residue" evidence="1">
    <location>
        <position position="447"/>
    </location>
</feature>
<name>A0A409YWZ8_9AGAR</name>
<proteinExistence type="predicted"/>
<protein>
    <submittedName>
        <fullName evidence="1">Uncharacterized protein</fullName>
    </submittedName>
</protein>
<keyword evidence="2" id="KW-1185">Reference proteome</keyword>
<dbReference type="STRING" id="231916.A0A409YWZ8"/>
<evidence type="ECO:0000313" key="1">
    <source>
        <dbReference type="EMBL" id="PPR07522.1"/>
    </source>
</evidence>
<sequence>MQANDLNANPQSASLVAESAIEGNSDGEVNDALAHTIGSPLPLGEAMAVDATHINIRQSGSMTDDVLDEDDKEAAESVAFATSLLNELLGKISLANLESTLYVFRQVLEKSTPGQGLHSEALRGLIFASGLKYVCKKDEETMLDLIHLKELLENSNSVAAASNIVIEDDELRDMLMLGKAAWDELRGSISSATVNTIVYLLRQSLDEIPTHDERWPTVFAIFSDAIYLQFHHCEMSSDLMTAATMLKAAMEGSQERKLRHLAKIWILLTVTLWAAGEHSSGRTRNGSISRVPFDTPDRSAAIGALQLLLDGTRLLETVETNGNMDDLENGIAMLRLGLTGISLGDPEVYSSGLIALASGLHARFGYRGIPQDLDECISLHRKALDLLPSLHSLLSSSLNNFANALSTRFEQQGDPLDLEESMTLHRQALDLYPSPHPDRSMSLNNLA</sequence>
<organism evidence="1 2">
    <name type="scientific">Gymnopilus dilepis</name>
    <dbReference type="NCBI Taxonomy" id="231916"/>
    <lineage>
        <taxon>Eukaryota</taxon>
        <taxon>Fungi</taxon>
        <taxon>Dikarya</taxon>
        <taxon>Basidiomycota</taxon>
        <taxon>Agaricomycotina</taxon>
        <taxon>Agaricomycetes</taxon>
        <taxon>Agaricomycetidae</taxon>
        <taxon>Agaricales</taxon>
        <taxon>Agaricineae</taxon>
        <taxon>Hymenogastraceae</taxon>
        <taxon>Gymnopilus</taxon>
    </lineage>
</organism>
<gene>
    <name evidence="1" type="ORF">CVT26_013542</name>
</gene>
<dbReference type="InterPro" id="IPR011990">
    <property type="entry name" value="TPR-like_helical_dom_sf"/>
</dbReference>
<dbReference type="OrthoDB" id="3217196at2759"/>
<evidence type="ECO:0000313" key="2">
    <source>
        <dbReference type="Proteomes" id="UP000284706"/>
    </source>
</evidence>